<dbReference type="InterPro" id="IPR014017">
    <property type="entry name" value="DNA_helicase_UvrD-like_C"/>
</dbReference>
<dbReference type="GO" id="GO:0005634">
    <property type="term" value="C:nucleus"/>
    <property type="evidence" value="ECO:0007669"/>
    <property type="project" value="UniProtKB-SubCell"/>
</dbReference>
<protein>
    <recommendedName>
        <fullName evidence="19">F-box DNA helicase 1</fullName>
        <ecNumber evidence="17">5.6.2.4</ecNumber>
    </recommendedName>
    <alternativeName>
        <fullName evidence="21">DNA 3'-5' helicase 1</fullName>
    </alternativeName>
    <alternativeName>
        <fullName evidence="20">F-box only protein 18</fullName>
    </alternativeName>
</protein>
<comment type="similarity">
    <text evidence="4">Belongs to the helicase family. UvrD subfamily.</text>
</comment>
<keyword evidence="13" id="KW-0234">DNA repair</keyword>
<keyword evidence="5" id="KW-0158">Chromosome</keyword>
<organism evidence="24 25">
    <name type="scientific">Sphaeramia orbicularis</name>
    <name type="common">orbiculate cardinalfish</name>
    <dbReference type="NCBI Taxonomy" id="375764"/>
    <lineage>
        <taxon>Eukaryota</taxon>
        <taxon>Metazoa</taxon>
        <taxon>Chordata</taxon>
        <taxon>Craniata</taxon>
        <taxon>Vertebrata</taxon>
        <taxon>Euteleostomi</taxon>
        <taxon>Actinopterygii</taxon>
        <taxon>Neopterygii</taxon>
        <taxon>Teleostei</taxon>
        <taxon>Neoteleostei</taxon>
        <taxon>Acanthomorphata</taxon>
        <taxon>Gobiaria</taxon>
        <taxon>Kurtiformes</taxon>
        <taxon>Apogonoidei</taxon>
        <taxon>Apogonidae</taxon>
        <taxon>Apogoninae</taxon>
        <taxon>Sphaeramia</taxon>
    </lineage>
</organism>
<evidence type="ECO:0000256" key="3">
    <source>
        <dbReference type="ARBA" id="ARBA00004906"/>
    </source>
</evidence>
<dbReference type="SMART" id="SM00256">
    <property type="entry name" value="FBOX"/>
    <property type="match status" value="1"/>
</dbReference>
<dbReference type="PROSITE" id="PS50181">
    <property type="entry name" value="FBOX"/>
    <property type="match status" value="1"/>
</dbReference>
<sequence>MNGVRGELFPKADPERENDDDEEDDDASLLAAVLVTESKAKEEMEVTDDTSLLPTQSVLETKEMVEEMDYLEGITSEMFDDDDDFLQCSNAKGPQEHIDEEEVEALLDAHYGLLGSGRDLLQPQGCIDDLPEEVLRHVLCFVPAQDLYRNVSLVCHRWRNIVEDTKFVPNKKRYYRYTVREKNTMADIFSILKSNGINDRASNQNSIRNLVTLMAHYKVGERVRPEDVLECVKKHRLFPQAEASIRLRIPNIQKTMAVILILNETVDDVQSLVSLLTVCMSYTAITEYLCYMATMLLALKRSNIRISNRVHYNIYYVLHLMENGPFSVTVDQSRPVKTIQLTHEQQQILSHDIHKDHVVKIMAFAGTGKTTTLVKYAEQRPDLRFLYVAFNKSVATEATRRFPRNVACKTVHSLAFKDVGIRYHIGKKLTSNLNAFVINSVLPKGRGGFLKSKIVLTTLNTFMASVDPAITTSHVPSTYRTNQVIWTKMKDLREKRHEAHYMTHDGYLKLWQLQKPCLSNQYDAIFIDEAQDCTPVVLDILLSQRCGKILVGDPHQQIYTFKGAVNALQDVDHTHIFYLTQSFRFGAEIAYVGAAILKVCKKVQKILVGGSLCRGKTAILSRCNFTVFTEAVRLTDINPQCRIHFVGGVRGIGLDKINDIWKLMQKAQPGAQVGIRDPLIRSFAKKMGFWGLKAYATQTEDRELEGKLSIVEKYRHRIPALVERFTMCSEEDFLKAGTHIHECLLFITDFILGTVHKAKGMEFDTVMVTDDFVKVPSSWHNVHHFPDFSFDPEDEWNLLYVAVTRARTSLIITRNIHRILTFDGVRDSTQFTTWVIVRLPHKTYLTCLNARIDAVLLDAKSKIQGADQSSHCKFVFVCAKCPGGKSDIIKDFVKLLLKIFFVKCK</sequence>
<dbReference type="PANTHER" id="PTHR11070">
    <property type="entry name" value="UVRD / RECB / PCRA DNA HELICASE FAMILY MEMBER"/>
    <property type="match status" value="1"/>
</dbReference>
<dbReference type="SUPFAM" id="SSF52540">
    <property type="entry name" value="P-loop containing nucleoside triphosphate hydrolases"/>
    <property type="match status" value="1"/>
</dbReference>
<evidence type="ECO:0000256" key="15">
    <source>
        <dbReference type="ARBA" id="ARBA00023242"/>
    </source>
</evidence>
<evidence type="ECO:0000256" key="13">
    <source>
        <dbReference type="ARBA" id="ARBA00023204"/>
    </source>
</evidence>
<evidence type="ECO:0000256" key="1">
    <source>
        <dbReference type="ARBA" id="ARBA00004123"/>
    </source>
</evidence>
<feature type="compositionally biased region" description="Acidic residues" evidence="22">
    <location>
        <begin position="16"/>
        <end position="26"/>
    </location>
</feature>
<dbReference type="PANTHER" id="PTHR11070:SF30">
    <property type="entry name" value="F-BOX DNA HELICASE 1"/>
    <property type="match status" value="1"/>
</dbReference>
<comment type="pathway">
    <text evidence="3">Protein modification; protein ubiquitination.</text>
</comment>
<dbReference type="GO" id="GO:0005524">
    <property type="term" value="F:ATP binding"/>
    <property type="evidence" value="ECO:0007669"/>
    <property type="project" value="UniProtKB-KW"/>
</dbReference>
<dbReference type="GO" id="GO:0016787">
    <property type="term" value="F:hydrolase activity"/>
    <property type="evidence" value="ECO:0007669"/>
    <property type="project" value="UniProtKB-KW"/>
</dbReference>
<evidence type="ECO:0000313" key="25">
    <source>
        <dbReference type="Proteomes" id="UP000472271"/>
    </source>
</evidence>
<dbReference type="Pfam" id="PF12937">
    <property type="entry name" value="F-box-like"/>
    <property type="match status" value="1"/>
</dbReference>
<evidence type="ECO:0000256" key="22">
    <source>
        <dbReference type="SAM" id="MobiDB-lite"/>
    </source>
</evidence>
<keyword evidence="25" id="KW-1185">Reference proteome</keyword>
<dbReference type="EC" id="5.6.2.4" evidence="17"/>
<evidence type="ECO:0000256" key="18">
    <source>
        <dbReference type="ARBA" id="ARBA00048988"/>
    </source>
</evidence>
<keyword evidence="7" id="KW-0227">DNA damage</keyword>
<keyword evidence="12" id="KW-0238">DNA-binding</keyword>
<dbReference type="SUPFAM" id="SSF81383">
    <property type="entry name" value="F-box domain"/>
    <property type="match status" value="1"/>
</dbReference>
<dbReference type="GO" id="GO:0003677">
    <property type="term" value="F:DNA binding"/>
    <property type="evidence" value="ECO:0007669"/>
    <property type="project" value="UniProtKB-KW"/>
</dbReference>
<dbReference type="InterPro" id="IPR036047">
    <property type="entry name" value="F-box-like_dom_sf"/>
</dbReference>
<evidence type="ECO:0000256" key="20">
    <source>
        <dbReference type="ARBA" id="ARBA00075040"/>
    </source>
</evidence>
<evidence type="ECO:0000313" key="24">
    <source>
        <dbReference type="Ensembl" id="ENSSORP00005034838.1"/>
    </source>
</evidence>
<evidence type="ECO:0000256" key="7">
    <source>
        <dbReference type="ARBA" id="ARBA00022763"/>
    </source>
</evidence>
<evidence type="ECO:0000256" key="4">
    <source>
        <dbReference type="ARBA" id="ARBA00009922"/>
    </source>
</evidence>
<dbReference type="Pfam" id="PF13245">
    <property type="entry name" value="AAA_19"/>
    <property type="match status" value="1"/>
</dbReference>
<reference evidence="24" key="1">
    <citation type="submission" date="2019-06" db="EMBL/GenBank/DDBJ databases">
        <authorList>
            <consortium name="Wellcome Sanger Institute Data Sharing"/>
        </authorList>
    </citation>
    <scope>NUCLEOTIDE SEQUENCE [LARGE SCALE GENOMIC DNA]</scope>
</reference>
<keyword evidence="11" id="KW-0067">ATP-binding</keyword>
<evidence type="ECO:0000256" key="10">
    <source>
        <dbReference type="ARBA" id="ARBA00022806"/>
    </source>
</evidence>
<feature type="domain" description="F-box" evidence="23">
    <location>
        <begin position="124"/>
        <end position="178"/>
    </location>
</feature>
<dbReference type="Pfam" id="PF13361">
    <property type="entry name" value="UvrD_C"/>
    <property type="match status" value="1"/>
</dbReference>
<evidence type="ECO:0000256" key="19">
    <source>
        <dbReference type="ARBA" id="ARBA00071173"/>
    </source>
</evidence>
<comment type="subcellular location">
    <subcellularLocation>
        <location evidence="2">Chromosome</location>
    </subcellularLocation>
    <subcellularLocation>
        <location evidence="1">Nucleus</location>
    </subcellularLocation>
</comment>
<evidence type="ECO:0000256" key="6">
    <source>
        <dbReference type="ARBA" id="ARBA00022741"/>
    </source>
</evidence>
<evidence type="ECO:0000256" key="16">
    <source>
        <dbReference type="ARBA" id="ARBA00034617"/>
    </source>
</evidence>
<dbReference type="InterPro" id="IPR001810">
    <property type="entry name" value="F-box_dom"/>
</dbReference>
<dbReference type="GO" id="GO:0005694">
    <property type="term" value="C:chromosome"/>
    <property type="evidence" value="ECO:0007669"/>
    <property type="project" value="UniProtKB-SubCell"/>
</dbReference>
<reference evidence="24" key="2">
    <citation type="submission" date="2025-08" db="UniProtKB">
        <authorList>
            <consortium name="Ensembl"/>
        </authorList>
    </citation>
    <scope>IDENTIFICATION</scope>
</reference>
<evidence type="ECO:0000256" key="14">
    <source>
        <dbReference type="ARBA" id="ARBA00023235"/>
    </source>
</evidence>
<dbReference type="GO" id="GO:0000724">
    <property type="term" value="P:double-strand break repair via homologous recombination"/>
    <property type="evidence" value="ECO:0007669"/>
    <property type="project" value="TreeGrafter"/>
</dbReference>
<name>A0A673B2R5_9TELE</name>
<evidence type="ECO:0000256" key="8">
    <source>
        <dbReference type="ARBA" id="ARBA00022786"/>
    </source>
</evidence>
<keyword evidence="9" id="KW-0378">Hydrolase</keyword>
<keyword evidence="14" id="KW-0413">Isomerase</keyword>
<evidence type="ECO:0000256" key="17">
    <source>
        <dbReference type="ARBA" id="ARBA00034808"/>
    </source>
</evidence>
<dbReference type="Gene3D" id="3.40.50.300">
    <property type="entry name" value="P-loop containing nucleotide triphosphate hydrolases"/>
    <property type="match status" value="2"/>
</dbReference>
<dbReference type="CDD" id="cd18786">
    <property type="entry name" value="SF1_C"/>
    <property type="match status" value="1"/>
</dbReference>
<dbReference type="Gene3D" id="1.20.1280.50">
    <property type="match status" value="1"/>
</dbReference>
<comment type="catalytic activity">
    <reaction evidence="18">
        <text>ATP + H2O = ADP + phosphate + H(+)</text>
        <dbReference type="Rhea" id="RHEA:13065"/>
        <dbReference type="ChEBI" id="CHEBI:15377"/>
        <dbReference type="ChEBI" id="CHEBI:15378"/>
        <dbReference type="ChEBI" id="CHEBI:30616"/>
        <dbReference type="ChEBI" id="CHEBI:43474"/>
        <dbReference type="ChEBI" id="CHEBI:456216"/>
        <dbReference type="EC" id="5.6.2.4"/>
    </reaction>
</comment>
<dbReference type="GO" id="GO:0043138">
    <property type="term" value="F:3'-5' DNA helicase activity"/>
    <property type="evidence" value="ECO:0007669"/>
    <property type="project" value="UniProtKB-EC"/>
</dbReference>
<reference evidence="24" key="3">
    <citation type="submission" date="2025-09" db="UniProtKB">
        <authorList>
            <consortium name="Ensembl"/>
        </authorList>
    </citation>
    <scope>IDENTIFICATION</scope>
</reference>
<keyword evidence="8" id="KW-0833">Ubl conjugation pathway</keyword>
<evidence type="ECO:0000256" key="11">
    <source>
        <dbReference type="ARBA" id="ARBA00022840"/>
    </source>
</evidence>
<proteinExistence type="inferred from homology"/>
<feature type="region of interest" description="Disordered" evidence="22">
    <location>
        <begin position="1"/>
        <end position="26"/>
    </location>
</feature>
<dbReference type="FunFam" id="1.20.1280.50:FF:000011">
    <property type="entry name" value="F-box DNA helicase 1"/>
    <property type="match status" value="1"/>
</dbReference>
<accession>A0A673B2R5</accession>
<dbReference type="Ensembl" id="ENSSORT00005035762.1">
    <property type="protein sequence ID" value="ENSSORP00005034838.1"/>
    <property type="gene ID" value="ENSSORG00005016183.1"/>
</dbReference>
<gene>
    <name evidence="24" type="primary">fbxo18</name>
</gene>
<keyword evidence="6" id="KW-0547">Nucleotide-binding</keyword>
<evidence type="ECO:0000256" key="2">
    <source>
        <dbReference type="ARBA" id="ARBA00004286"/>
    </source>
</evidence>
<dbReference type="Proteomes" id="UP000472271">
    <property type="component" value="Chromosome 12"/>
</dbReference>
<evidence type="ECO:0000256" key="5">
    <source>
        <dbReference type="ARBA" id="ARBA00022454"/>
    </source>
</evidence>
<dbReference type="GO" id="GO:0031297">
    <property type="term" value="P:replication fork processing"/>
    <property type="evidence" value="ECO:0007669"/>
    <property type="project" value="TreeGrafter"/>
</dbReference>
<dbReference type="InterPro" id="IPR027417">
    <property type="entry name" value="P-loop_NTPase"/>
</dbReference>
<dbReference type="AlphaFoldDB" id="A0A673B2R5"/>
<evidence type="ECO:0000256" key="9">
    <source>
        <dbReference type="ARBA" id="ARBA00022801"/>
    </source>
</evidence>
<dbReference type="CDD" id="cd22095">
    <property type="entry name" value="F-box_FBXO18"/>
    <property type="match status" value="1"/>
</dbReference>
<evidence type="ECO:0000259" key="23">
    <source>
        <dbReference type="PROSITE" id="PS50181"/>
    </source>
</evidence>
<keyword evidence="15" id="KW-0539">Nucleus</keyword>
<evidence type="ECO:0000256" key="21">
    <source>
        <dbReference type="ARBA" id="ARBA00079567"/>
    </source>
</evidence>
<dbReference type="InterPro" id="IPR000212">
    <property type="entry name" value="DNA_helicase_UvrD/REP"/>
</dbReference>
<evidence type="ECO:0000256" key="12">
    <source>
        <dbReference type="ARBA" id="ARBA00023125"/>
    </source>
</evidence>
<comment type="catalytic activity">
    <reaction evidence="16">
        <text>Couples ATP hydrolysis with the unwinding of duplex DNA by translocating in the 3'-5' direction.</text>
        <dbReference type="EC" id="5.6.2.4"/>
    </reaction>
</comment>
<keyword evidence="10" id="KW-0347">Helicase</keyword>